<dbReference type="Gene3D" id="3.30.420.10">
    <property type="entry name" value="Ribonuclease H-like superfamily/Ribonuclease H"/>
    <property type="match status" value="1"/>
</dbReference>
<dbReference type="PANTHER" id="PTHR41694">
    <property type="entry name" value="ENDOGENOUS RETROVIRUS GROUP K MEMBER POL PROTEIN"/>
    <property type="match status" value="1"/>
</dbReference>
<feature type="non-terminal residue" evidence="8">
    <location>
        <position position="1"/>
    </location>
</feature>
<dbReference type="GO" id="GO:0015074">
    <property type="term" value="P:DNA integration"/>
    <property type="evidence" value="ECO:0007669"/>
    <property type="project" value="InterPro"/>
</dbReference>
<comment type="caution">
    <text evidence="8">The sequence shown here is derived from an EMBL/GenBank/DDBJ whole genome shotgun (WGS) entry which is preliminary data.</text>
</comment>
<dbReference type="InterPro" id="IPR001584">
    <property type="entry name" value="Integrase_cat-core"/>
</dbReference>
<keyword evidence="3" id="KW-0540">Nuclease</keyword>
<dbReference type="PANTHER" id="PTHR41694:SF3">
    <property type="entry name" value="RNA-DIRECTED DNA POLYMERASE-RELATED"/>
    <property type="match status" value="1"/>
</dbReference>
<protein>
    <submittedName>
        <fullName evidence="8">POK19 protein</fullName>
    </submittedName>
</protein>
<evidence type="ECO:0000256" key="1">
    <source>
        <dbReference type="ARBA" id="ARBA00022679"/>
    </source>
</evidence>
<keyword evidence="9" id="KW-1185">Reference proteome</keyword>
<dbReference type="PROSITE" id="PS50994">
    <property type="entry name" value="INTEGRASE"/>
    <property type="match status" value="1"/>
</dbReference>
<dbReference type="GO" id="GO:0004519">
    <property type="term" value="F:endonuclease activity"/>
    <property type="evidence" value="ECO:0007669"/>
    <property type="project" value="UniProtKB-KW"/>
</dbReference>
<keyword evidence="2" id="KW-0548">Nucleotidyltransferase</keyword>
<proteinExistence type="predicted"/>
<keyword evidence="1" id="KW-0808">Transferase</keyword>
<evidence type="ECO:0000256" key="6">
    <source>
        <dbReference type="ARBA" id="ARBA00022918"/>
    </source>
</evidence>
<evidence type="ECO:0000256" key="5">
    <source>
        <dbReference type="ARBA" id="ARBA00022801"/>
    </source>
</evidence>
<dbReference type="GO" id="GO:0016787">
    <property type="term" value="F:hydrolase activity"/>
    <property type="evidence" value="ECO:0007669"/>
    <property type="project" value="UniProtKB-KW"/>
</dbReference>
<keyword evidence="5" id="KW-0378">Hydrolase</keyword>
<name>A0A850ZJX0_9PASS</name>
<feature type="non-terminal residue" evidence="8">
    <location>
        <position position="64"/>
    </location>
</feature>
<dbReference type="AlphaFoldDB" id="A0A850ZJX0"/>
<evidence type="ECO:0000313" key="9">
    <source>
        <dbReference type="Proteomes" id="UP000629438"/>
    </source>
</evidence>
<dbReference type="InterPro" id="IPR012337">
    <property type="entry name" value="RNaseH-like_sf"/>
</dbReference>
<reference evidence="8" key="1">
    <citation type="submission" date="2019-09" db="EMBL/GenBank/DDBJ databases">
        <title>Bird 10,000 Genomes (B10K) Project - Family phase.</title>
        <authorList>
            <person name="Zhang G."/>
        </authorList>
    </citation>
    <scope>NUCLEOTIDE SEQUENCE</scope>
    <source>
        <strain evidence="8">B10K-DU-012-47</strain>
    </source>
</reference>
<dbReference type="GO" id="GO:0035613">
    <property type="term" value="F:RNA stem-loop binding"/>
    <property type="evidence" value="ECO:0007669"/>
    <property type="project" value="TreeGrafter"/>
</dbReference>
<keyword evidence="6" id="KW-0695">RNA-directed DNA polymerase</keyword>
<gene>
    <name evidence="8" type="primary">Ervk19_2</name>
    <name evidence="8" type="ORF">TICMUR_R12882</name>
</gene>
<dbReference type="InterPro" id="IPR036397">
    <property type="entry name" value="RNaseH_sf"/>
</dbReference>
<evidence type="ECO:0000259" key="7">
    <source>
        <dbReference type="PROSITE" id="PS50994"/>
    </source>
</evidence>
<evidence type="ECO:0000256" key="4">
    <source>
        <dbReference type="ARBA" id="ARBA00022759"/>
    </source>
</evidence>
<evidence type="ECO:0000313" key="8">
    <source>
        <dbReference type="EMBL" id="NWI05262.1"/>
    </source>
</evidence>
<dbReference type="EMBL" id="WAAG01075067">
    <property type="protein sequence ID" value="NWI05262.1"/>
    <property type="molecule type" value="Genomic_DNA"/>
</dbReference>
<keyword evidence="4" id="KW-0255">Endonuclease</keyword>
<feature type="domain" description="Integrase catalytic" evidence="7">
    <location>
        <begin position="1"/>
        <end position="64"/>
    </location>
</feature>
<dbReference type="SUPFAM" id="SSF53098">
    <property type="entry name" value="Ribonuclease H-like"/>
    <property type="match status" value="1"/>
</dbReference>
<dbReference type="GO" id="GO:0003964">
    <property type="term" value="F:RNA-directed DNA polymerase activity"/>
    <property type="evidence" value="ECO:0007669"/>
    <property type="project" value="UniProtKB-KW"/>
</dbReference>
<dbReference type="Proteomes" id="UP000629438">
    <property type="component" value="Unassembled WGS sequence"/>
</dbReference>
<dbReference type="OrthoDB" id="9386368at2759"/>
<evidence type="ECO:0000256" key="3">
    <source>
        <dbReference type="ARBA" id="ARBA00022722"/>
    </source>
</evidence>
<accession>A0A850ZJX0</accession>
<evidence type="ECO:0000256" key="2">
    <source>
        <dbReference type="ARBA" id="ARBA00022695"/>
    </source>
</evidence>
<dbReference type="Pfam" id="PF00665">
    <property type="entry name" value="rve"/>
    <property type="match status" value="1"/>
</dbReference>
<sequence>THTIKHFLLAFATLGVPEKIKTDNGPAYASHRLKDFFNQWGVKHMKGIPGNSTGQSIIEKTHQT</sequence>
<organism evidence="8 9">
    <name type="scientific">Tichodroma muraria</name>
    <dbReference type="NCBI Taxonomy" id="237442"/>
    <lineage>
        <taxon>Eukaryota</taxon>
        <taxon>Metazoa</taxon>
        <taxon>Chordata</taxon>
        <taxon>Craniata</taxon>
        <taxon>Vertebrata</taxon>
        <taxon>Euteleostomi</taxon>
        <taxon>Archelosauria</taxon>
        <taxon>Archosauria</taxon>
        <taxon>Dinosauria</taxon>
        <taxon>Saurischia</taxon>
        <taxon>Theropoda</taxon>
        <taxon>Coelurosauria</taxon>
        <taxon>Aves</taxon>
        <taxon>Neognathae</taxon>
        <taxon>Neoaves</taxon>
        <taxon>Telluraves</taxon>
        <taxon>Australaves</taxon>
        <taxon>Passeriformes</taxon>
        <taxon>Sittidae</taxon>
        <taxon>Tichodroma</taxon>
    </lineage>
</organism>